<evidence type="ECO:0000256" key="2">
    <source>
        <dbReference type="ARBA" id="ARBA00004141"/>
    </source>
</evidence>
<dbReference type="PROSITE" id="PS00191">
    <property type="entry name" value="CYTOCHROME_B5_1"/>
    <property type="match status" value="1"/>
</dbReference>
<keyword evidence="11" id="KW-0249">Electron transport</keyword>
<keyword evidence="21" id="KW-1185">Reference proteome</keyword>
<dbReference type="EMBL" id="KZ679127">
    <property type="protein sequence ID" value="PTB80547.1"/>
    <property type="molecule type" value="Genomic_DNA"/>
</dbReference>
<evidence type="ECO:0000256" key="1">
    <source>
        <dbReference type="ARBA" id="ARBA00001954"/>
    </source>
</evidence>
<keyword evidence="8 18" id="KW-0812">Transmembrane</keyword>
<comment type="cofactor">
    <cofactor evidence="1">
        <name>Fe(2+)</name>
        <dbReference type="ChEBI" id="CHEBI:29033"/>
    </cofactor>
</comment>
<feature type="domain" description="Cytochrome b5 heme-binding" evidence="19">
    <location>
        <begin position="173"/>
        <end position="257"/>
    </location>
</feature>
<keyword evidence="15" id="KW-0443">Lipid metabolism</keyword>
<evidence type="ECO:0000313" key="21">
    <source>
        <dbReference type="Proteomes" id="UP000240760"/>
    </source>
</evidence>
<proteinExistence type="inferred from homology"/>
<dbReference type="Pfam" id="PF00173">
    <property type="entry name" value="Cyt-b5"/>
    <property type="match status" value="1"/>
</dbReference>
<dbReference type="InterPro" id="IPR015876">
    <property type="entry name" value="Acyl-CoA_DS"/>
</dbReference>
<comment type="similarity">
    <text evidence="3">Belongs to the fatty acid desaturase type 1 family.</text>
</comment>
<organism evidence="20 21">
    <name type="scientific">Trichoderma longibrachiatum ATCC 18648</name>
    <dbReference type="NCBI Taxonomy" id="983965"/>
    <lineage>
        <taxon>Eukaryota</taxon>
        <taxon>Fungi</taxon>
        <taxon>Dikarya</taxon>
        <taxon>Ascomycota</taxon>
        <taxon>Pezizomycotina</taxon>
        <taxon>Sordariomycetes</taxon>
        <taxon>Hypocreomycetidae</taxon>
        <taxon>Hypocreales</taxon>
        <taxon>Hypocreaceae</taxon>
        <taxon>Trichoderma</taxon>
    </lineage>
</organism>
<evidence type="ECO:0000256" key="15">
    <source>
        <dbReference type="ARBA" id="ARBA00023098"/>
    </source>
</evidence>
<dbReference type="GO" id="GO:0006636">
    <property type="term" value="P:unsaturated fatty acid biosynthetic process"/>
    <property type="evidence" value="ECO:0007669"/>
    <property type="project" value="TreeGrafter"/>
</dbReference>
<gene>
    <name evidence="20" type="ORF">M440DRAFT_1325568</name>
</gene>
<dbReference type="InterPro" id="IPR036400">
    <property type="entry name" value="Cyt_B5-like_heme/steroid_sf"/>
</dbReference>
<dbReference type="FunFam" id="3.10.120.10:FF:000004">
    <property type="entry name" value="Acyl-CoA desaturase"/>
    <property type="match status" value="1"/>
</dbReference>
<evidence type="ECO:0000256" key="17">
    <source>
        <dbReference type="ARBA" id="ARBA00023160"/>
    </source>
</evidence>
<evidence type="ECO:0000259" key="19">
    <source>
        <dbReference type="PROSITE" id="PS50255"/>
    </source>
</evidence>
<dbReference type="PRINTS" id="PR00075">
    <property type="entry name" value="FACDDSATRASE"/>
</dbReference>
<dbReference type="GO" id="GO:0005506">
    <property type="term" value="F:iron ion binding"/>
    <property type="evidence" value="ECO:0007669"/>
    <property type="project" value="TreeGrafter"/>
</dbReference>
<dbReference type="STRING" id="983965.A0A2T4CG48"/>
<accession>A0A2T4CG48</accession>
<evidence type="ECO:0000256" key="5">
    <source>
        <dbReference type="ARBA" id="ARBA00022448"/>
    </source>
</evidence>
<dbReference type="PROSITE" id="PS50255">
    <property type="entry name" value="CYTOCHROME_B5_2"/>
    <property type="match status" value="1"/>
</dbReference>
<evidence type="ECO:0000256" key="11">
    <source>
        <dbReference type="ARBA" id="ARBA00022982"/>
    </source>
</evidence>
<keyword evidence="9 18" id="KW-0479">Metal-binding</keyword>
<feature type="transmembrane region" description="Helical" evidence="18">
    <location>
        <begin position="56"/>
        <end position="76"/>
    </location>
</feature>
<comment type="similarity">
    <text evidence="18">Belongs to the cytochrome b5 family.</text>
</comment>
<dbReference type="GO" id="GO:0005789">
    <property type="term" value="C:endoplasmic reticulum membrane"/>
    <property type="evidence" value="ECO:0007669"/>
    <property type="project" value="TreeGrafter"/>
</dbReference>
<dbReference type="SMART" id="SM01117">
    <property type="entry name" value="Cyt-b5"/>
    <property type="match status" value="1"/>
</dbReference>
<dbReference type="InterPro" id="IPR001199">
    <property type="entry name" value="Cyt_B5-like_heme/steroid-bd"/>
</dbReference>
<keyword evidence="17" id="KW-0275">Fatty acid biosynthesis</keyword>
<evidence type="ECO:0000256" key="6">
    <source>
        <dbReference type="ARBA" id="ARBA00022516"/>
    </source>
</evidence>
<keyword evidence="13" id="KW-0560">Oxidoreductase</keyword>
<dbReference type="InterPro" id="IPR018506">
    <property type="entry name" value="Cyt_B5_heme-BS"/>
</dbReference>
<dbReference type="GO" id="GO:0020037">
    <property type="term" value="F:heme binding"/>
    <property type="evidence" value="ECO:0007669"/>
    <property type="project" value="UniProtKB-UniRule"/>
</dbReference>
<keyword evidence="6" id="KW-0444">Lipid biosynthesis</keyword>
<evidence type="ECO:0000256" key="8">
    <source>
        <dbReference type="ARBA" id="ARBA00022692"/>
    </source>
</evidence>
<name>A0A2T4CG48_TRILO</name>
<dbReference type="Gene3D" id="3.10.120.10">
    <property type="entry name" value="Cytochrome b5-like heme/steroid binding domain"/>
    <property type="match status" value="1"/>
</dbReference>
<sequence length="306" mass="33625">MSEPSASAAKAQASAFPDGTTDYVPLRSSSSKYDPKKVHIADTPITWSNWYKHVNWLNTIFIVFIPLIGFVSSYWVPLKLSTAIFSVIYYFNTGLGITAGYHRLWAHSSYKATLPLRIYLAAVGAGAVEGSIRWWSRGHRSHHRYTDTDKDPYSVRKGLLYSHMGWMVMKQNPKRIGRCDISDLNEDAIVSKNGKALVAIAGVIHDVGDFIRDHPGGKALINSAIGKDATAIFNGGVYNHSNAAHNLLSTMRVGVLRGGCEVEIWKRAQFENKDVTYINDSAGQRIVRAGSQVTKVAQPVASADAA</sequence>
<evidence type="ECO:0000256" key="14">
    <source>
        <dbReference type="ARBA" id="ARBA00023004"/>
    </source>
</evidence>
<evidence type="ECO:0000256" key="12">
    <source>
        <dbReference type="ARBA" id="ARBA00022989"/>
    </source>
</evidence>
<dbReference type="PANTHER" id="PTHR11351:SF31">
    <property type="entry name" value="DESATURASE 1, ISOFORM A-RELATED"/>
    <property type="match status" value="1"/>
</dbReference>
<evidence type="ECO:0000256" key="13">
    <source>
        <dbReference type="ARBA" id="ARBA00023002"/>
    </source>
</evidence>
<keyword evidence="7 18" id="KW-0349">Heme</keyword>
<dbReference type="SUPFAM" id="SSF55856">
    <property type="entry name" value="Cytochrome b5-like heme/steroid binding domain"/>
    <property type="match status" value="1"/>
</dbReference>
<evidence type="ECO:0000256" key="10">
    <source>
        <dbReference type="ARBA" id="ARBA00022832"/>
    </source>
</evidence>
<evidence type="ECO:0000256" key="16">
    <source>
        <dbReference type="ARBA" id="ARBA00023136"/>
    </source>
</evidence>
<keyword evidence="5" id="KW-0813">Transport</keyword>
<dbReference type="OrthoDB" id="10260134at2759"/>
<dbReference type="Proteomes" id="UP000240760">
    <property type="component" value="Unassembled WGS sequence"/>
</dbReference>
<evidence type="ECO:0000313" key="20">
    <source>
        <dbReference type="EMBL" id="PTB80547.1"/>
    </source>
</evidence>
<reference evidence="20 21" key="1">
    <citation type="submission" date="2016-07" db="EMBL/GenBank/DDBJ databases">
        <title>Multiple horizontal gene transfer events from other fungi enriched the ability of initially mycotrophic Trichoderma (Ascomycota) to feed on dead plant biomass.</title>
        <authorList>
            <consortium name="DOE Joint Genome Institute"/>
            <person name="Aerts A."/>
            <person name="Atanasova L."/>
            <person name="Chenthamara K."/>
            <person name="Zhang J."/>
            <person name="Grujic M."/>
            <person name="Henrissat B."/>
            <person name="Kuo A."/>
            <person name="Salamov A."/>
            <person name="Lipzen A."/>
            <person name="Labutti K."/>
            <person name="Barry K."/>
            <person name="Miao Y."/>
            <person name="Rahimi M.J."/>
            <person name="Shen Q."/>
            <person name="Grigoriev I.V."/>
            <person name="Kubicek C.P."/>
            <person name="Druzhinina I.S."/>
        </authorList>
    </citation>
    <scope>NUCLEOTIDE SEQUENCE [LARGE SCALE GENOMIC DNA]</scope>
    <source>
        <strain evidence="20 21">ATCC 18648</strain>
    </source>
</reference>
<dbReference type="CDD" id="cd03505">
    <property type="entry name" value="Delta9-FADS-like"/>
    <property type="match status" value="1"/>
</dbReference>
<evidence type="ECO:0000256" key="18">
    <source>
        <dbReference type="RuleBase" id="RU362121"/>
    </source>
</evidence>
<evidence type="ECO:0000256" key="4">
    <source>
        <dbReference type="ARBA" id="ARBA00012620"/>
    </source>
</evidence>
<protein>
    <recommendedName>
        <fullName evidence="4">stearoyl-CoA 9-desaturase</fullName>
        <ecNumber evidence="4">1.14.19.1</ecNumber>
    </recommendedName>
</protein>
<dbReference type="AlphaFoldDB" id="A0A2T4CG48"/>
<comment type="caution">
    <text evidence="18">Lacks conserved residue(s) required for the propagation of feature annotation.</text>
</comment>
<keyword evidence="16 18" id="KW-0472">Membrane</keyword>
<dbReference type="GO" id="GO:0004768">
    <property type="term" value="F:stearoyl-CoA 9-desaturase activity"/>
    <property type="evidence" value="ECO:0007669"/>
    <property type="project" value="UniProtKB-EC"/>
</dbReference>
<comment type="subcellular location">
    <subcellularLocation>
        <location evidence="2">Membrane</location>
        <topology evidence="2">Multi-pass membrane protein</topology>
    </subcellularLocation>
</comment>
<evidence type="ECO:0000256" key="7">
    <source>
        <dbReference type="ARBA" id="ARBA00022617"/>
    </source>
</evidence>
<dbReference type="EC" id="1.14.19.1" evidence="4"/>
<keyword evidence="10" id="KW-0276">Fatty acid metabolism</keyword>
<dbReference type="PANTHER" id="PTHR11351">
    <property type="entry name" value="ACYL-COA DESATURASE"/>
    <property type="match status" value="1"/>
</dbReference>
<evidence type="ECO:0000256" key="9">
    <source>
        <dbReference type="ARBA" id="ARBA00022723"/>
    </source>
</evidence>
<keyword evidence="14 18" id="KW-0408">Iron</keyword>
<keyword evidence="12 18" id="KW-1133">Transmembrane helix</keyword>
<feature type="transmembrane region" description="Helical" evidence="18">
    <location>
        <begin position="83"/>
        <end position="104"/>
    </location>
</feature>
<evidence type="ECO:0000256" key="3">
    <source>
        <dbReference type="ARBA" id="ARBA00009295"/>
    </source>
</evidence>